<reference evidence="3" key="2">
    <citation type="submission" date="2021-12" db="EMBL/GenBank/DDBJ databases">
        <title>Resequencing data analysis of finger millet.</title>
        <authorList>
            <person name="Hatakeyama M."/>
            <person name="Aluri S."/>
            <person name="Balachadran M.T."/>
            <person name="Sivarajan S.R."/>
            <person name="Poveda L."/>
            <person name="Shimizu-Inatsugi R."/>
            <person name="Schlapbach R."/>
            <person name="Sreeman S.M."/>
            <person name="Shimizu K.K."/>
        </authorList>
    </citation>
    <scope>NUCLEOTIDE SEQUENCE</scope>
</reference>
<sequence>MFAMLLLVAVSIWASGADAARRLDTVAPLVATTGQMQMEAALLVPTGEEAGSVSASERLSPGGPDPQHH</sequence>
<evidence type="ECO:0000256" key="2">
    <source>
        <dbReference type="SAM" id="SignalP"/>
    </source>
</evidence>
<feature type="chain" id="PRO_5043808824" evidence="2">
    <location>
        <begin position="20"/>
        <end position="69"/>
    </location>
</feature>
<feature type="signal peptide" evidence="2">
    <location>
        <begin position="1"/>
        <end position="19"/>
    </location>
</feature>
<evidence type="ECO:0000256" key="1">
    <source>
        <dbReference type="SAM" id="MobiDB-lite"/>
    </source>
</evidence>
<evidence type="ECO:0000313" key="4">
    <source>
        <dbReference type="Proteomes" id="UP001054889"/>
    </source>
</evidence>
<keyword evidence="4" id="KW-1185">Reference proteome</keyword>
<accession>A0AAV5C626</accession>
<proteinExistence type="predicted"/>
<protein>
    <submittedName>
        <fullName evidence="3">Uncharacterized protein</fullName>
    </submittedName>
</protein>
<comment type="caution">
    <text evidence="3">The sequence shown here is derived from an EMBL/GenBank/DDBJ whole genome shotgun (WGS) entry which is preliminary data.</text>
</comment>
<feature type="region of interest" description="Disordered" evidence="1">
    <location>
        <begin position="46"/>
        <end position="69"/>
    </location>
</feature>
<reference evidence="3" key="1">
    <citation type="journal article" date="2018" name="DNA Res.">
        <title>Multiple hybrid de novo genome assembly of finger millet, an orphan allotetraploid crop.</title>
        <authorList>
            <person name="Hatakeyama M."/>
            <person name="Aluri S."/>
            <person name="Balachadran M.T."/>
            <person name="Sivarajan S.R."/>
            <person name="Patrignani A."/>
            <person name="Gruter S."/>
            <person name="Poveda L."/>
            <person name="Shimizu-Inatsugi R."/>
            <person name="Baeten J."/>
            <person name="Francoijs K.J."/>
            <person name="Nataraja K.N."/>
            <person name="Reddy Y.A.N."/>
            <person name="Phadnis S."/>
            <person name="Ravikumar R.L."/>
            <person name="Schlapbach R."/>
            <person name="Sreeman S.M."/>
            <person name="Shimizu K.K."/>
        </authorList>
    </citation>
    <scope>NUCLEOTIDE SEQUENCE</scope>
</reference>
<dbReference type="AlphaFoldDB" id="A0AAV5C626"/>
<name>A0AAV5C626_ELECO</name>
<keyword evidence="2" id="KW-0732">Signal</keyword>
<dbReference type="EMBL" id="BQKI01000004">
    <property type="protein sequence ID" value="GJM93610.1"/>
    <property type="molecule type" value="Genomic_DNA"/>
</dbReference>
<dbReference type="Proteomes" id="UP001054889">
    <property type="component" value="Unassembled WGS sequence"/>
</dbReference>
<gene>
    <name evidence="3" type="primary">ga10178</name>
    <name evidence="3" type="ORF">PR202_ga10178</name>
</gene>
<organism evidence="3 4">
    <name type="scientific">Eleusine coracana subsp. coracana</name>
    <dbReference type="NCBI Taxonomy" id="191504"/>
    <lineage>
        <taxon>Eukaryota</taxon>
        <taxon>Viridiplantae</taxon>
        <taxon>Streptophyta</taxon>
        <taxon>Embryophyta</taxon>
        <taxon>Tracheophyta</taxon>
        <taxon>Spermatophyta</taxon>
        <taxon>Magnoliopsida</taxon>
        <taxon>Liliopsida</taxon>
        <taxon>Poales</taxon>
        <taxon>Poaceae</taxon>
        <taxon>PACMAD clade</taxon>
        <taxon>Chloridoideae</taxon>
        <taxon>Cynodonteae</taxon>
        <taxon>Eleusininae</taxon>
        <taxon>Eleusine</taxon>
    </lineage>
</organism>
<evidence type="ECO:0000313" key="3">
    <source>
        <dbReference type="EMBL" id="GJM93610.1"/>
    </source>
</evidence>